<proteinExistence type="predicted"/>
<sequence>MMKGFILSVRSEFYKSRKTLGFWCSILLPLLICLLIFMGFLTHSEKASGLPGQFLWMMYANSILNIMGLLLLPIYVIFVAYSVNSIEHKADTWKTLFSLPISKWSVYSAKYFFALFLVFLCLLLFFLFTIASGNLLNTLKPELKFNEFHMESFLGQVYFKLFLSSLGILSIQFLLSLVWSDFLKPMGIGFIGTISAIIMVTTGWQYGYLVPYAHPLLAIKGLLQRQGPGQPVLSVDLFTQEIYVSLAVALVFFIAGFFIVQKKSVK</sequence>
<dbReference type="eggNOG" id="COG4200">
    <property type="taxonomic scope" value="Bacteria"/>
</dbReference>
<feature type="transmembrane region" description="Helical" evidence="1">
    <location>
        <begin position="62"/>
        <end position="83"/>
    </location>
</feature>
<dbReference type="HOGENOM" id="CLU_1056254_0_0_10"/>
<accession>H1YFE6</accession>
<evidence type="ECO:0000313" key="3">
    <source>
        <dbReference type="Proteomes" id="UP000002774"/>
    </source>
</evidence>
<dbReference type="Proteomes" id="UP000002774">
    <property type="component" value="Chromosome"/>
</dbReference>
<protein>
    <recommendedName>
        <fullName evidence="4">ABC transporter permease</fullName>
    </recommendedName>
</protein>
<gene>
    <name evidence="2" type="ORF">Mucpa_3150</name>
</gene>
<feature type="transmembrane region" description="Helical" evidence="1">
    <location>
        <begin position="111"/>
        <end position="137"/>
    </location>
</feature>
<dbReference type="STRING" id="714943.Mucpa_3150"/>
<dbReference type="RefSeq" id="WP_008507624.1">
    <property type="nucleotide sequence ID" value="NZ_CM001403.1"/>
</dbReference>
<feature type="transmembrane region" description="Helical" evidence="1">
    <location>
        <begin position="186"/>
        <end position="207"/>
    </location>
</feature>
<dbReference type="PANTHER" id="PTHR37305:SF1">
    <property type="entry name" value="MEMBRANE PROTEIN"/>
    <property type="match status" value="1"/>
</dbReference>
<dbReference type="CDD" id="cd21809">
    <property type="entry name" value="ABC-2_lan_permease-like"/>
    <property type="match status" value="1"/>
</dbReference>
<reference evidence="2" key="1">
    <citation type="submission" date="2011-09" db="EMBL/GenBank/DDBJ databases">
        <title>The permanent draft genome of Mucilaginibacter paludis DSM 18603.</title>
        <authorList>
            <consortium name="US DOE Joint Genome Institute (JGI-PGF)"/>
            <person name="Lucas S."/>
            <person name="Han J."/>
            <person name="Lapidus A."/>
            <person name="Bruce D."/>
            <person name="Goodwin L."/>
            <person name="Pitluck S."/>
            <person name="Peters L."/>
            <person name="Kyrpides N."/>
            <person name="Mavromatis K."/>
            <person name="Ivanova N."/>
            <person name="Mikhailova N."/>
            <person name="Held B."/>
            <person name="Detter J.C."/>
            <person name="Tapia R."/>
            <person name="Han C."/>
            <person name="Land M."/>
            <person name="Hauser L."/>
            <person name="Markowitz V."/>
            <person name="Cheng J.-F."/>
            <person name="Hugenholtz P."/>
            <person name="Woyke T."/>
            <person name="Wu D."/>
            <person name="Tindall B."/>
            <person name="Brambilla E."/>
            <person name="Klenk H.-P."/>
            <person name="Eisen J.A."/>
        </authorList>
    </citation>
    <scope>NUCLEOTIDE SEQUENCE [LARGE SCALE GENOMIC DNA]</scope>
    <source>
        <strain evidence="2">DSM 18603</strain>
    </source>
</reference>
<keyword evidence="1" id="KW-0812">Transmembrane</keyword>
<evidence type="ECO:0000256" key="1">
    <source>
        <dbReference type="SAM" id="Phobius"/>
    </source>
</evidence>
<dbReference type="EMBL" id="CM001403">
    <property type="protein sequence ID" value="EHQ27254.1"/>
    <property type="molecule type" value="Genomic_DNA"/>
</dbReference>
<dbReference type="Pfam" id="PF12730">
    <property type="entry name" value="ABC2_membrane_4"/>
    <property type="match status" value="1"/>
</dbReference>
<keyword evidence="1" id="KW-0472">Membrane</keyword>
<feature type="transmembrane region" description="Helical" evidence="1">
    <location>
        <begin position="157"/>
        <end position="179"/>
    </location>
</feature>
<dbReference type="AlphaFoldDB" id="H1YFE6"/>
<feature type="transmembrane region" description="Helical" evidence="1">
    <location>
        <begin position="20"/>
        <end position="42"/>
    </location>
</feature>
<keyword evidence="1" id="KW-1133">Transmembrane helix</keyword>
<evidence type="ECO:0000313" key="2">
    <source>
        <dbReference type="EMBL" id="EHQ27254.1"/>
    </source>
</evidence>
<organism evidence="2 3">
    <name type="scientific">Mucilaginibacter paludis DSM 18603</name>
    <dbReference type="NCBI Taxonomy" id="714943"/>
    <lineage>
        <taxon>Bacteria</taxon>
        <taxon>Pseudomonadati</taxon>
        <taxon>Bacteroidota</taxon>
        <taxon>Sphingobacteriia</taxon>
        <taxon>Sphingobacteriales</taxon>
        <taxon>Sphingobacteriaceae</taxon>
        <taxon>Mucilaginibacter</taxon>
    </lineage>
</organism>
<dbReference type="PANTHER" id="PTHR37305">
    <property type="entry name" value="INTEGRAL MEMBRANE PROTEIN-RELATED"/>
    <property type="match status" value="1"/>
</dbReference>
<keyword evidence="3" id="KW-1185">Reference proteome</keyword>
<name>H1YFE6_9SPHI</name>
<feature type="transmembrane region" description="Helical" evidence="1">
    <location>
        <begin position="242"/>
        <end position="260"/>
    </location>
</feature>
<evidence type="ECO:0008006" key="4">
    <source>
        <dbReference type="Google" id="ProtNLM"/>
    </source>
</evidence>